<dbReference type="GO" id="GO:0015768">
    <property type="term" value="P:maltose transport"/>
    <property type="evidence" value="ECO:0007669"/>
    <property type="project" value="TreeGrafter"/>
</dbReference>
<name>A0A2K8ML52_9SPHN</name>
<dbReference type="Pfam" id="PF13416">
    <property type="entry name" value="SBP_bac_8"/>
    <property type="match status" value="1"/>
</dbReference>
<reference evidence="4 5" key="1">
    <citation type="submission" date="2017-11" db="EMBL/GenBank/DDBJ databases">
        <title>Complete genome sequence of Sphingomonas sp. Strain Cra20, a psychrotolerant potential plant growth promoting rhizobacteria.</title>
        <authorList>
            <person name="Luo Y."/>
        </authorList>
    </citation>
    <scope>NUCLEOTIDE SEQUENCE [LARGE SCALE GENOMIC DNA]</scope>
    <source>
        <strain evidence="4 5">Cra20</strain>
    </source>
</reference>
<evidence type="ECO:0000256" key="1">
    <source>
        <dbReference type="ARBA" id="ARBA00008520"/>
    </source>
</evidence>
<gene>
    <name evidence="4" type="ORF">CVN68_12535</name>
</gene>
<dbReference type="GO" id="GO:1901982">
    <property type="term" value="F:maltose binding"/>
    <property type="evidence" value="ECO:0007669"/>
    <property type="project" value="TreeGrafter"/>
</dbReference>
<keyword evidence="2" id="KW-0813">Transport</keyword>
<keyword evidence="5" id="KW-1185">Reference proteome</keyword>
<evidence type="ECO:0000313" key="4">
    <source>
        <dbReference type="EMBL" id="ATY34593.1"/>
    </source>
</evidence>
<comment type="similarity">
    <text evidence="1">Belongs to the bacterial solute-binding protein 1 family.</text>
</comment>
<dbReference type="GO" id="GO:0042956">
    <property type="term" value="P:maltodextrin transmembrane transport"/>
    <property type="evidence" value="ECO:0007669"/>
    <property type="project" value="TreeGrafter"/>
</dbReference>
<accession>A0A2K8ML52</accession>
<proteinExistence type="inferred from homology"/>
<dbReference type="AlphaFoldDB" id="A0A2K8ML52"/>
<organism evidence="4 5">
    <name type="scientific">Sphingomonas psychrotolerans</name>
    <dbReference type="NCBI Taxonomy" id="1327635"/>
    <lineage>
        <taxon>Bacteria</taxon>
        <taxon>Pseudomonadati</taxon>
        <taxon>Pseudomonadota</taxon>
        <taxon>Alphaproteobacteria</taxon>
        <taxon>Sphingomonadales</taxon>
        <taxon>Sphingomonadaceae</taxon>
        <taxon>Sphingomonas</taxon>
    </lineage>
</organism>
<dbReference type="SUPFAM" id="SSF53850">
    <property type="entry name" value="Periplasmic binding protein-like II"/>
    <property type="match status" value="1"/>
</dbReference>
<sequence>MSGMTWNHARGLDPLVAASARWVELGGAPIAWEARSLQDFEHYPLDDLARRFDLIVIDHPHVGQIVKQGCLAPFLDTAQLAETAAGSVGRSYESYRFDGRQWALPIDAAAQVQAYVPDRIDAPPASWDEILALGRAGRLACPLRPPHALMTLFTLCGQLGGSPDSIGDRLFDPEVAGEAYERLLELAAVVREHARTQDPIAVFEAMTAPDSRLAATPFIYGYANYARAGFRPHRIAFADLAPLGPAGVAGSALGGTGIAVSALGKHIAEATRFAAWVASGAVQAGLYAAAGGQPGHDRAWRDAQVNAETHDFYAATRATLEAAWLRPRHDGYMAFQEQASALLDDAILLGAPAAATVAALNELSNSFASTALRR</sequence>
<evidence type="ECO:0000313" key="5">
    <source>
        <dbReference type="Proteomes" id="UP000229081"/>
    </source>
</evidence>
<dbReference type="EMBL" id="CP024923">
    <property type="protein sequence ID" value="ATY34593.1"/>
    <property type="molecule type" value="Genomic_DNA"/>
</dbReference>
<dbReference type="InterPro" id="IPR006059">
    <property type="entry name" value="SBP"/>
</dbReference>
<dbReference type="OrthoDB" id="9811622at2"/>
<dbReference type="Gene3D" id="3.40.190.10">
    <property type="entry name" value="Periplasmic binding protein-like II"/>
    <property type="match status" value="4"/>
</dbReference>
<evidence type="ECO:0000256" key="3">
    <source>
        <dbReference type="ARBA" id="ARBA00022729"/>
    </source>
</evidence>
<dbReference type="PANTHER" id="PTHR30061:SF50">
    <property type="entry name" value="MALTOSE_MALTODEXTRIN-BINDING PERIPLASMIC PROTEIN"/>
    <property type="match status" value="1"/>
</dbReference>
<evidence type="ECO:0000256" key="2">
    <source>
        <dbReference type="ARBA" id="ARBA00022448"/>
    </source>
</evidence>
<dbReference type="KEGG" id="sphc:CVN68_12535"/>
<dbReference type="GO" id="GO:0055052">
    <property type="term" value="C:ATP-binding cassette (ABC) transporter complex, substrate-binding subunit-containing"/>
    <property type="evidence" value="ECO:0007669"/>
    <property type="project" value="TreeGrafter"/>
</dbReference>
<keyword evidence="3" id="KW-0732">Signal</keyword>
<protein>
    <submittedName>
        <fullName evidence="4">ABC transporter substrate-binding protein</fullName>
    </submittedName>
</protein>
<dbReference type="Proteomes" id="UP000229081">
    <property type="component" value="Chromosome"/>
</dbReference>
<dbReference type="PANTHER" id="PTHR30061">
    <property type="entry name" value="MALTOSE-BINDING PERIPLASMIC PROTEIN"/>
    <property type="match status" value="1"/>
</dbReference>